<dbReference type="Proteomes" id="UP000295008">
    <property type="component" value="Unassembled WGS sequence"/>
</dbReference>
<keyword evidence="1 2" id="KW-0732">Signal</keyword>
<name>A0A4R1R9N9_HYDET</name>
<dbReference type="InterPro" id="IPR006059">
    <property type="entry name" value="SBP"/>
</dbReference>
<proteinExistence type="predicted"/>
<dbReference type="RefSeq" id="WP_165908125.1">
    <property type="nucleotide sequence ID" value="NZ_SLUN01000026.1"/>
</dbReference>
<sequence>MRKKQRIMAGVMAAMMLAVSAAGLGGAPVAAADKAPKDFKGATLVVATWGFTAANVRELSKNFEKTYNCKVVVDETSGNSDRLNKIMAQRKNPEIDVALMTDIFAAIGNKQGVFEKINPKVVTNLKHLYKFAKNGEGYGPCYSVVRYGIIYDAGMVKVPPKSYKDLFSGKYNGQLSLPDMASTAGPYLLVTLAQKAGGSATNVEPGFKLLKANKDHVKQWYLTSSEVQTAFSTGEISVAVFMDMNMPTLKKSGLNVKWVDPKEGDFSAAATINVVKDCKNPELAQLFVNYFLSDAVQNQVADRLNEAPTNKNAKMSAEKQEYLAYGQKAMNSLKKFDWNFINANKAAWIERFQKEVAVQK</sequence>
<dbReference type="EMBL" id="SLUN01000026">
    <property type="protein sequence ID" value="TCL62309.1"/>
    <property type="molecule type" value="Genomic_DNA"/>
</dbReference>
<dbReference type="GO" id="GO:0015888">
    <property type="term" value="P:thiamine transport"/>
    <property type="evidence" value="ECO:0007669"/>
    <property type="project" value="TreeGrafter"/>
</dbReference>
<dbReference type="GO" id="GO:0030288">
    <property type="term" value="C:outer membrane-bounded periplasmic space"/>
    <property type="evidence" value="ECO:0007669"/>
    <property type="project" value="TreeGrafter"/>
</dbReference>
<protein>
    <submittedName>
        <fullName evidence="3">Putative spermidine/putrescine transport system substrate-binding protein</fullName>
    </submittedName>
</protein>
<feature type="chain" id="PRO_5020320839" evidence="2">
    <location>
        <begin position="32"/>
        <end position="360"/>
    </location>
</feature>
<dbReference type="SUPFAM" id="SSF53850">
    <property type="entry name" value="Periplasmic binding protein-like II"/>
    <property type="match status" value="1"/>
</dbReference>
<dbReference type="PANTHER" id="PTHR30006">
    <property type="entry name" value="THIAMINE-BINDING PERIPLASMIC PROTEIN-RELATED"/>
    <property type="match status" value="1"/>
</dbReference>
<evidence type="ECO:0000256" key="2">
    <source>
        <dbReference type="SAM" id="SignalP"/>
    </source>
</evidence>
<dbReference type="CDD" id="cd13589">
    <property type="entry name" value="PBP2_polyamine_RpCGA009"/>
    <property type="match status" value="1"/>
</dbReference>
<dbReference type="AlphaFoldDB" id="A0A4R1R9N9"/>
<keyword evidence="4" id="KW-1185">Reference proteome</keyword>
<dbReference type="GO" id="GO:0030976">
    <property type="term" value="F:thiamine pyrophosphate binding"/>
    <property type="evidence" value="ECO:0007669"/>
    <property type="project" value="TreeGrafter"/>
</dbReference>
<evidence type="ECO:0000313" key="4">
    <source>
        <dbReference type="Proteomes" id="UP000295008"/>
    </source>
</evidence>
<accession>A0A4R1R9N9</accession>
<dbReference type="PANTHER" id="PTHR30006:SF2">
    <property type="entry name" value="ABC TRANSPORTER SUBSTRATE-BINDING PROTEIN"/>
    <property type="match status" value="1"/>
</dbReference>
<evidence type="ECO:0000313" key="3">
    <source>
        <dbReference type="EMBL" id="TCL62309.1"/>
    </source>
</evidence>
<comment type="caution">
    <text evidence="3">The sequence shown here is derived from an EMBL/GenBank/DDBJ whole genome shotgun (WGS) entry which is preliminary data.</text>
</comment>
<reference evidence="3 4" key="1">
    <citation type="submission" date="2019-03" db="EMBL/GenBank/DDBJ databases">
        <title>Genomic Encyclopedia of Type Strains, Phase IV (KMG-IV): sequencing the most valuable type-strain genomes for metagenomic binning, comparative biology and taxonomic classification.</title>
        <authorList>
            <person name="Goeker M."/>
        </authorList>
    </citation>
    <scope>NUCLEOTIDE SEQUENCE [LARGE SCALE GENOMIC DNA]</scope>
    <source>
        <strain evidence="3 4">LX-B</strain>
    </source>
</reference>
<gene>
    <name evidence="3" type="ORF">EDC14_102653</name>
</gene>
<dbReference type="GO" id="GO:0030975">
    <property type="term" value="F:thiamine binding"/>
    <property type="evidence" value="ECO:0007669"/>
    <property type="project" value="TreeGrafter"/>
</dbReference>
<dbReference type="Gene3D" id="3.40.190.10">
    <property type="entry name" value="Periplasmic binding protein-like II"/>
    <property type="match status" value="2"/>
</dbReference>
<evidence type="ECO:0000256" key="1">
    <source>
        <dbReference type="ARBA" id="ARBA00022729"/>
    </source>
</evidence>
<feature type="signal peptide" evidence="2">
    <location>
        <begin position="1"/>
        <end position="31"/>
    </location>
</feature>
<organism evidence="3 4">
    <name type="scientific">Hydrogenispora ethanolica</name>
    <dbReference type="NCBI Taxonomy" id="1082276"/>
    <lineage>
        <taxon>Bacteria</taxon>
        <taxon>Bacillati</taxon>
        <taxon>Bacillota</taxon>
        <taxon>Hydrogenispora</taxon>
    </lineage>
</organism>
<dbReference type="Pfam" id="PF13416">
    <property type="entry name" value="SBP_bac_8"/>
    <property type="match status" value="1"/>
</dbReference>